<evidence type="ECO:0000313" key="4">
    <source>
        <dbReference type="Proteomes" id="UP000410492"/>
    </source>
</evidence>
<gene>
    <name evidence="3" type="ORF">CALMAC_LOCUS12983</name>
</gene>
<feature type="domain" description="Integrator complex subunit 5 N-terminal" evidence="1">
    <location>
        <begin position="14"/>
        <end position="219"/>
    </location>
</feature>
<dbReference type="AlphaFoldDB" id="A0A653CYX1"/>
<evidence type="ECO:0000259" key="1">
    <source>
        <dbReference type="Pfam" id="PF14837"/>
    </source>
</evidence>
<dbReference type="Pfam" id="PF14838">
    <property type="entry name" value="INTS5_C"/>
    <property type="match status" value="1"/>
</dbReference>
<reference evidence="3 4" key="1">
    <citation type="submission" date="2019-01" db="EMBL/GenBank/DDBJ databases">
        <authorList>
            <person name="Sayadi A."/>
        </authorList>
    </citation>
    <scope>NUCLEOTIDE SEQUENCE [LARGE SCALE GENOMIC DNA]</scope>
</reference>
<evidence type="ECO:0000313" key="3">
    <source>
        <dbReference type="EMBL" id="VEN53047.1"/>
    </source>
</evidence>
<dbReference type="EMBL" id="CAACVG010009373">
    <property type="protein sequence ID" value="VEN53047.1"/>
    <property type="molecule type" value="Genomic_DNA"/>
</dbReference>
<name>A0A653CYX1_CALMS</name>
<evidence type="ECO:0000259" key="2">
    <source>
        <dbReference type="Pfam" id="PF14838"/>
    </source>
</evidence>
<sequence length="968" mass="109129">MSQQPVVRNTPEMDLMSELRFFLKGATRKDKCSPLDLTKSALTLLKNLPATRVAVFEFFRNVFDTAALNYIEALEIEIKTGKMVTISESDELIITEIHTVFAALISENADAWAPCISTWSLELLGEISTKYAGRAHFSSNLNETLQLWMTCKATRTLVEINTKCLSSLIHAGTEACISALLDASVKHSPNFDWVVAHVGSCFPNTVITRVLSVGLKDFSLHKSYEQVNSSPKLKSVVGILGHLAGSHVEDIRKAILELFEWSLSESSEDSDITRLQKKATVPYILQLIHLSPTLLLSVCSDTRNILTTEVIIKLYHSVSDWIKYFGTPEALEELIIALMLRCDSGGADIIKLLLDCIHIQKLDGSDNIRQDIIEKSKEILVSILQEIDGSLRRSNPVAITSSFKKDHDKINRMLFSNEKITCDTACQVVIFLGHSKPAMLIKSLEHILKYASNADQLSLIIKCLSSDLIDKSLPPFVDKSHFSVVLEQVLNRYVQKFYGGNEEKTDLNKMWTNLYTLLQWEKQGVISLLSSRVASGNTKEVVEQFNKNGRRSLLQSRLISSAIEDNLLKLTSLFVTETTHIHAISDILDAIELPSLDAPCNIRFEVILNVTQSTVNYFYACCKDEGTSNKLRGFKKVRQMLKRLCTYSKVARVLALRELLERALFRSDSVLFGAKNTEHGDASEKLLLKQNNKINKTIPLTKHSSVFNGGIIGTGKRKSVAFDQLPEDFIAANTQHLIGSIRACCALQEEQKYSDLSRDGVTLLSLLMVQFVSPDVMYNGLPWPEEEFSKVTMERDLFIQRMFATTPLLWDILSFIAVYRPAICYCSVLLRALTATLIHQWKSMGEQSKADDSENYKSLMDMTVRVIDIMALGQLLPPPLSSIRDVVPYLQCYEIVSILRDCVWSYMKDHIPSPTLFGRDANDTYWRDPIIARAPDIYTNTLRIIMQRNIKSLGHIYGQMFINIPRHD</sequence>
<dbReference type="InterPro" id="IPR029444">
    <property type="entry name" value="INTS5_C"/>
</dbReference>
<dbReference type="InterPro" id="IPR029445">
    <property type="entry name" value="INTS5_N"/>
</dbReference>
<dbReference type="GO" id="GO:0032039">
    <property type="term" value="C:integrator complex"/>
    <property type="evidence" value="ECO:0007669"/>
    <property type="project" value="InterPro"/>
</dbReference>
<dbReference type="InterPro" id="IPR040316">
    <property type="entry name" value="INTS5"/>
</dbReference>
<protein>
    <recommendedName>
        <fullName evidence="5">Integrator complex subunit 5 C-terminal domain-containing protein</fullName>
    </recommendedName>
</protein>
<dbReference type="OrthoDB" id="69088at2759"/>
<feature type="domain" description="Integrator complex subunit 5 C-terminal" evidence="2">
    <location>
        <begin position="232"/>
        <end position="953"/>
    </location>
</feature>
<keyword evidence="4" id="KW-1185">Reference proteome</keyword>
<dbReference type="PANTHER" id="PTHR31697">
    <property type="entry name" value="INTEGRATOR COMPLEX SUBUNIT 5"/>
    <property type="match status" value="1"/>
</dbReference>
<dbReference type="Proteomes" id="UP000410492">
    <property type="component" value="Unassembled WGS sequence"/>
</dbReference>
<dbReference type="PANTHER" id="PTHR31697:SF2">
    <property type="entry name" value="INTEGRATOR COMPLEX SUBUNIT 5"/>
    <property type="match status" value="1"/>
</dbReference>
<proteinExistence type="predicted"/>
<evidence type="ECO:0008006" key="5">
    <source>
        <dbReference type="Google" id="ProtNLM"/>
    </source>
</evidence>
<accession>A0A653CYX1</accession>
<dbReference type="GO" id="GO:0034472">
    <property type="term" value="P:snRNA 3'-end processing"/>
    <property type="evidence" value="ECO:0007669"/>
    <property type="project" value="TreeGrafter"/>
</dbReference>
<dbReference type="Pfam" id="PF14837">
    <property type="entry name" value="INTS5_N"/>
    <property type="match status" value="1"/>
</dbReference>
<organism evidence="3 4">
    <name type="scientific">Callosobruchus maculatus</name>
    <name type="common">Southern cowpea weevil</name>
    <name type="synonym">Pulse bruchid</name>
    <dbReference type="NCBI Taxonomy" id="64391"/>
    <lineage>
        <taxon>Eukaryota</taxon>
        <taxon>Metazoa</taxon>
        <taxon>Ecdysozoa</taxon>
        <taxon>Arthropoda</taxon>
        <taxon>Hexapoda</taxon>
        <taxon>Insecta</taxon>
        <taxon>Pterygota</taxon>
        <taxon>Neoptera</taxon>
        <taxon>Endopterygota</taxon>
        <taxon>Coleoptera</taxon>
        <taxon>Polyphaga</taxon>
        <taxon>Cucujiformia</taxon>
        <taxon>Chrysomeloidea</taxon>
        <taxon>Chrysomelidae</taxon>
        <taxon>Bruchinae</taxon>
        <taxon>Bruchini</taxon>
        <taxon>Callosobruchus</taxon>
    </lineage>
</organism>